<gene>
    <name evidence="1" type="ORF">ACFQLX_09390</name>
</gene>
<keyword evidence="2" id="KW-1185">Reference proteome</keyword>
<comment type="caution">
    <text evidence="1">The sequence shown here is derived from an EMBL/GenBank/DDBJ whole genome shotgun (WGS) entry which is preliminary data.</text>
</comment>
<sequence length="128" mass="13349">MADEKPLVVVDAANVVGSVPDGWWKDRKGAATRLRDSLDPVVEKGVPGHPGPAEVVLVVEGQARGVDSVEGVRVESAPGSGDDHIVSVVAKADPERDRVVVTADRGLRDRIEALGATSVGPSAVRRKS</sequence>
<reference evidence="2" key="1">
    <citation type="journal article" date="2019" name="Int. J. Syst. Evol. Microbiol.">
        <title>The Global Catalogue of Microorganisms (GCM) 10K type strain sequencing project: providing services to taxonomists for standard genome sequencing and annotation.</title>
        <authorList>
            <consortium name="The Broad Institute Genomics Platform"/>
            <consortium name="The Broad Institute Genome Sequencing Center for Infectious Disease"/>
            <person name="Wu L."/>
            <person name="Ma J."/>
        </authorList>
    </citation>
    <scope>NUCLEOTIDE SEQUENCE [LARGE SCALE GENOMIC DNA]</scope>
    <source>
        <strain evidence="2">CGMCC 1.13681</strain>
    </source>
</reference>
<proteinExistence type="predicted"/>
<accession>A0ABW2GC26</accession>
<evidence type="ECO:0000313" key="2">
    <source>
        <dbReference type="Proteomes" id="UP001596413"/>
    </source>
</evidence>
<name>A0ABW2GC26_9ACTN</name>
<dbReference type="RefSeq" id="WP_386413730.1">
    <property type="nucleotide sequence ID" value="NZ_JBHSZO010000011.1"/>
</dbReference>
<protein>
    <submittedName>
        <fullName evidence="1">NTP pyrophosphohydrolase</fullName>
    </submittedName>
</protein>
<evidence type="ECO:0000313" key="1">
    <source>
        <dbReference type="EMBL" id="MFC7218380.1"/>
    </source>
</evidence>
<organism evidence="1 2">
    <name type="scientific">Streptomyces polyrhachis</name>
    <dbReference type="NCBI Taxonomy" id="1282885"/>
    <lineage>
        <taxon>Bacteria</taxon>
        <taxon>Bacillati</taxon>
        <taxon>Actinomycetota</taxon>
        <taxon>Actinomycetes</taxon>
        <taxon>Kitasatosporales</taxon>
        <taxon>Streptomycetaceae</taxon>
        <taxon>Streptomyces</taxon>
    </lineage>
</organism>
<dbReference type="Proteomes" id="UP001596413">
    <property type="component" value="Unassembled WGS sequence"/>
</dbReference>
<dbReference type="EMBL" id="JBHSZO010000011">
    <property type="protein sequence ID" value="MFC7218380.1"/>
    <property type="molecule type" value="Genomic_DNA"/>
</dbReference>